<feature type="transmembrane region" description="Helical" evidence="2">
    <location>
        <begin position="12"/>
        <end position="31"/>
    </location>
</feature>
<accession>A0A1M4VJ69</accession>
<keyword evidence="4" id="KW-1185">Reference proteome</keyword>
<dbReference type="Proteomes" id="UP000184406">
    <property type="component" value="Unassembled WGS sequence"/>
</dbReference>
<gene>
    <name evidence="3" type="ORF">SAMN03080594_101996</name>
</gene>
<evidence type="ECO:0000313" key="3">
    <source>
        <dbReference type="EMBL" id="SHE69029.1"/>
    </source>
</evidence>
<dbReference type="EMBL" id="FQUX01000001">
    <property type="protein sequence ID" value="SHE69029.1"/>
    <property type="molecule type" value="Genomic_DNA"/>
</dbReference>
<dbReference type="Pfam" id="PF16872">
    <property type="entry name" value="putAbiC"/>
    <property type="match status" value="1"/>
</dbReference>
<keyword evidence="2" id="KW-1133">Transmembrane helix</keyword>
<dbReference type="AlphaFoldDB" id="A0A1M4VJ69"/>
<dbReference type="InterPro" id="IPR031709">
    <property type="entry name" value="PutAbiC"/>
</dbReference>
<feature type="transmembrane region" description="Helical" evidence="2">
    <location>
        <begin position="58"/>
        <end position="79"/>
    </location>
</feature>
<keyword evidence="2" id="KW-0812">Transmembrane</keyword>
<evidence type="ECO:0000313" key="4">
    <source>
        <dbReference type="Proteomes" id="UP000184406"/>
    </source>
</evidence>
<name>A0A1M4VJ69_9FLAO</name>
<feature type="coiled-coil region" evidence="1">
    <location>
        <begin position="77"/>
        <end position="108"/>
    </location>
</feature>
<protein>
    <submittedName>
        <fullName evidence="3">Putative phage abortive infection protein</fullName>
    </submittedName>
</protein>
<keyword evidence="2" id="KW-0472">Membrane</keyword>
<proteinExistence type="predicted"/>
<evidence type="ECO:0000256" key="2">
    <source>
        <dbReference type="SAM" id="Phobius"/>
    </source>
</evidence>
<reference evidence="4" key="1">
    <citation type="submission" date="2016-11" db="EMBL/GenBank/DDBJ databases">
        <authorList>
            <person name="Varghese N."/>
            <person name="Submissions S."/>
        </authorList>
    </citation>
    <scope>NUCLEOTIDE SEQUENCE [LARGE SCALE GENOMIC DNA]</scope>
    <source>
        <strain evidence="4">DSM 17539</strain>
    </source>
</reference>
<organism evidence="3 4">
    <name type="scientific">Arenibacter palladensis</name>
    <dbReference type="NCBI Taxonomy" id="237373"/>
    <lineage>
        <taxon>Bacteria</taxon>
        <taxon>Pseudomonadati</taxon>
        <taxon>Bacteroidota</taxon>
        <taxon>Flavobacteriia</taxon>
        <taxon>Flavobacteriales</taxon>
        <taxon>Flavobacteriaceae</taxon>
        <taxon>Arenibacter</taxon>
    </lineage>
</organism>
<dbReference type="OrthoDB" id="6678638at2"/>
<keyword evidence="1" id="KW-0175">Coiled coil</keyword>
<evidence type="ECO:0000256" key="1">
    <source>
        <dbReference type="SAM" id="Coils"/>
    </source>
</evidence>
<sequence>MSENKKENNSKDGLVGLILFILVIAFWYFSWQYIDSKVMSDVDTLTSHEVRGLFGDKFGAVNALFSALAFAGIIFTILLQKRELKLQREELEETRGEFIKQNETLQKQRFENTFFQLLSLHNEIVDKLKIKPIDGETYEKREFFVGAVKDLKYRSTCEYFKFSALTKLESKEVNDFKGNRDIQHDFFHKLEKDEIKNLQGLTNQDIENFISEPIENKEEILKTEYERFFHRYQYNLGHYFRNLYHIFKYVHKTDLIGDQEKQFYCNIVRAQLSTDELVLIFYNSMTPINYYSDKPNLGYPNFKYLIDQYDILQNMNSRLLLDRRHKEIFDKNRVEKEPETFKIKHL</sequence>
<dbReference type="RefSeq" id="WP_072860559.1">
    <property type="nucleotide sequence ID" value="NZ_FQUX01000001.1"/>
</dbReference>